<protein>
    <recommendedName>
        <fullName evidence="1">THIF-type NAD/FAD binding fold domain-containing protein</fullName>
    </recommendedName>
</protein>
<name>A0A7V3J9M8_UNCC3</name>
<dbReference type="InterPro" id="IPR045886">
    <property type="entry name" value="ThiF/MoeB/HesA"/>
</dbReference>
<dbReference type="GO" id="GO:0061503">
    <property type="term" value="F:tRNA threonylcarbamoyladenosine dehydratase"/>
    <property type="evidence" value="ECO:0007669"/>
    <property type="project" value="TreeGrafter"/>
</dbReference>
<dbReference type="GO" id="GO:0008641">
    <property type="term" value="F:ubiquitin-like modifier activating enzyme activity"/>
    <property type="evidence" value="ECO:0007669"/>
    <property type="project" value="InterPro"/>
</dbReference>
<accession>A0A7V3J9M8</accession>
<evidence type="ECO:0000259" key="1">
    <source>
        <dbReference type="Pfam" id="PF00899"/>
    </source>
</evidence>
<dbReference type="InterPro" id="IPR000594">
    <property type="entry name" value="ThiF_NAD_FAD-bd"/>
</dbReference>
<dbReference type="PANTHER" id="PTHR43267:SF1">
    <property type="entry name" value="TRNA THREONYLCARBAMOYLADENOSINE DEHYDRATASE"/>
    <property type="match status" value="1"/>
</dbReference>
<comment type="caution">
    <text evidence="2">The sequence shown here is derived from an EMBL/GenBank/DDBJ whole genome shotgun (WGS) entry which is preliminary data.</text>
</comment>
<dbReference type="Pfam" id="PF00899">
    <property type="entry name" value="ThiF"/>
    <property type="match status" value="1"/>
</dbReference>
<dbReference type="InterPro" id="IPR035985">
    <property type="entry name" value="Ubiquitin-activating_enz"/>
</dbReference>
<gene>
    <name evidence="2" type="ORF">ENV41_02045</name>
</gene>
<feature type="domain" description="THIF-type NAD/FAD binding fold" evidence="1">
    <location>
        <begin position="12"/>
        <end position="208"/>
    </location>
</feature>
<evidence type="ECO:0000313" key="2">
    <source>
        <dbReference type="EMBL" id="HFZ08897.1"/>
    </source>
</evidence>
<proteinExistence type="predicted"/>
<dbReference type="SUPFAM" id="SSF69572">
    <property type="entry name" value="Activating enzymes of the ubiquitin-like proteins"/>
    <property type="match status" value="1"/>
</dbReference>
<dbReference type="AlphaFoldDB" id="A0A7V3J9M8"/>
<dbReference type="Gene3D" id="3.40.50.720">
    <property type="entry name" value="NAD(P)-binding Rossmann-like Domain"/>
    <property type="match status" value="1"/>
</dbReference>
<sequence>MNWSKFYREMIDRNIGVISIKEQEKLRKSCIAIAGCGGMGGLSAEQCVRLGVGRLKIADYDSFEIHNLSRQVGSTSLNVGQPKAEVLGRYFREINPELEIEVFSGGVQADNVSDFVAGAGAVIDGIDYAKLYNSVILHRAARAEGLCIVNPQAIAFGVSVLIFGPKTQTIEEYIGLEDGADETAIKTHLIPIEKFMPYFPSYVDSVVAQKAASGEINIPNIIMPRHLGTAIAVSEVVMMLLGRIQEPPGPNPRIIVLDLQDRHFRITE</sequence>
<reference evidence="2" key="1">
    <citation type="journal article" date="2020" name="mSystems">
        <title>Genome- and Community-Level Interaction Insights into Carbon Utilization and Element Cycling Functions of Hydrothermarchaeota in Hydrothermal Sediment.</title>
        <authorList>
            <person name="Zhou Z."/>
            <person name="Liu Y."/>
            <person name="Xu W."/>
            <person name="Pan J."/>
            <person name="Luo Z.H."/>
            <person name="Li M."/>
        </authorList>
    </citation>
    <scope>NUCLEOTIDE SEQUENCE [LARGE SCALE GENOMIC DNA]</scope>
    <source>
        <strain evidence="2">SpSt-757</strain>
    </source>
</reference>
<dbReference type="GO" id="GO:0061504">
    <property type="term" value="P:cyclic threonylcarbamoyladenosine biosynthetic process"/>
    <property type="evidence" value="ECO:0007669"/>
    <property type="project" value="TreeGrafter"/>
</dbReference>
<dbReference type="EMBL" id="DTGG01000068">
    <property type="protein sequence ID" value="HFZ08897.1"/>
    <property type="molecule type" value="Genomic_DNA"/>
</dbReference>
<dbReference type="PANTHER" id="PTHR43267">
    <property type="entry name" value="TRNA THREONYLCARBAMOYLADENOSINE DEHYDRATASE"/>
    <property type="match status" value="1"/>
</dbReference>
<organism evidence="2">
    <name type="scientific">candidate division CPR3 bacterium</name>
    <dbReference type="NCBI Taxonomy" id="2268181"/>
    <lineage>
        <taxon>Bacteria</taxon>
        <taxon>Bacteria division CPR3</taxon>
    </lineage>
</organism>